<dbReference type="Pfam" id="PF00107">
    <property type="entry name" value="ADH_zinc_N"/>
    <property type="match status" value="1"/>
</dbReference>
<dbReference type="PANTHER" id="PTHR43677">
    <property type="entry name" value="SHORT-CHAIN DEHYDROGENASE/REDUCTASE"/>
    <property type="match status" value="1"/>
</dbReference>
<organism evidence="2 3">
    <name type="scientific">Streptomyces corynorhini</name>
    <dbReference type="NCBI Taxonomy" id="2282652"/>
    <lineage>
        <taxon>Bacteria</taxon>
        <taxon>Bacillati</taxon>
        <taxon>Actinomycetota</taxon>
        <taxon>Actinomycetes</taxon>
        <taxon>Kitasatosporales</taxon>
        <taxon>Streptomycetaceae</taxon>
        <taxon>Streptomyces</taxon>
    </lineage>
</organism>
<dbReference type="AlphaFoldDB" id="A0A370B5H4"/>
<dbReference type="EMBL" id="QQNA01000121">
    <property type="protein sequence ID" value="RDG37060.1"/>
    <property type="molecule type" value="Genomic_DNA"/>
</dbReference>
<dbReference type="InterPro" id="IPR036291">
    <property type="entry name" value="NAD(P)-bd_dom_sf"/>
</dbReference>
<dbReference type="InterPro" id="IPR051397">
    <property type="entry name" value="Zn-ADH-like_protein"/>
</dbReference>
<dbReference type="PANTHER" id="PTHR43677:SF4">
    <property type="entry name" value="QUINONE OXIDOREDUCTASE-LIKE PROTEIN 2"/>
    <property type="match status" value="1"/>
</dbReference>
<evidence type="ECO:0000313" key="2">
    <source>
        <dbReference type="EMBL" id="RDG37060.1"/>
    </source>
</evidence>
<reference evidence="2 3" key="1">
    <citation type="submission" date="2018-07" db="EMBL/GenBank/DDBJ databases">
        <title>Streptomyces species from bats.</title>
        <authorList>
            <person name="Dunlap C."/>
        </authorList>
    </citation>
    <scope>NUCLEOTIDE SEQUENCE [LARGE SCALE GENOMIC DNA]</scope>
    <source>
        <strain evidence="2 3">AC230</strain>
    </source>
</reference>
<protein>
    <submittedName>
        <fullName evidence="2">NADPH:quinone oxidoreductase family protein</fullName>
    </submittedName>
</protein>
<dbReference type="InterPro" id="IPR020843">
    <property type="entry name" value="ER"/>
</dbReference>
<dbReference type="SUPFAM" id="SSF50129">
    <property type="entry name" value="GroES-like"/>
    <property type="match status" value="1"/>
</dbReference>
<dbReference type="SMART" id="SM00829">
    <property type="entry name" value="PKS_ER"/>
    <property type="match status" value="1"/>
</dbReference>
<evidence type="ECO:0000259" key="1">
    <source>
        <dbReference type="SMART" id="SM00829"/>
    </source>
</evidence>
<comment type="caution">
    <text evidence="2">The sequence shown here is derived from an EMBL/GenBank/DDBJ whole genome shotgun (WGS) entry which is preliminary data.</text>
</comment>
<dbReference type="InterPro" id="IPR013154">
    <property type="entry name" value="ADH-like_N"/>
</dbReference>
<feature type="domain" description="Enoyl reductase (ER)" evidence="1">
    <location>
        <begin position="10"/>
        <end position="318"/>
    </location>
</feature>
<dbReference type="InterPro" id="IPR011032">
    <property type="entry name" value="GroES-like_sf"/>
</dbReference>
<keyword evidence="3" id="KW-1185">Reference proteome</keyword>
<sequence>MRAMRHDRFGGPEVLKEVEVPDPVAGPGEVVVEVEAAGVNFGDIKEIAGELTEGPYARKGPLPHIPGMEVVGRTGDGRRCVGYLRQGGYATKAVVAERDLAPLPPEVAAGGALALLVQGLTAWHLLRSVARVRPGESVVVHAAAGGTGSLAVQLAREFGAGRVIATASSEDKRALALELGADVAVDGEADGYRERVVDANHGQPADVILDAVGGPVLDAAVGALGYFGRLVTYGASSRRAATAIPPARLAVENITVGGFWLIPLITRDGAGGRALEELLDLTARGRLRPLVGSEYPLERARDAHEDLLSRRTKGKLVLLPRAPSSK</sequence>
<dbReference type="GO" id="GO:0016491">
    <property type="term" value="F:oxidoreductase activity"/>
    <property type="evidence" value="ECO:0007669"/>
    <property type="project" value="InterPro"/>
</dbReference>
<dbReference type="Gene3D" id="3.40.50.720">
    <property type="entry name" value="NAD(P)-binding Rossmann-like Domain"/>
    <property type="match status" value="1"/>
</dbReference>
<dbReference type="Proteomes" id="UP000253741">
    <property type="component" value="Unassembled WGS sequence"/>
</dbReference>
<dbReference type="Pfam" id="PF08240">
    <property type="entry name" value="ADH_N"/>
    <property type="match status" value="1"/>
</dbReference>
<dbReference type="OrthoDB" id="9805883at2"/>
<dbReference type="Gene3D" id="3.90.180.10">
    <property type="entry name" value="Medium-chain alcohol dehydrogenases, catalytic domain"/>
    <property type="match status" value="1"/>
</dbReference>
<dbReference type="SUPFAM" id="SSF51735">
    <property type="entry name" value="NAD(P)-binding Rossmann-fold domains"/>
    <property type="match status" value="1"/>
</dbReference>
<evidence type="ECO:0000313" key="3">
    <source>
        <dbReference type="Proteomes" id="UP000253741"/>
    </source>
</evidence>
<proteinExistence type="predicted"/>
<name>A0A370B5H4_9ACTN</name>
<dbReference type="InterPro" id="IPR013149">
    <property type="entry name" value="ADH-like_C"/>
</dbReference>
<accession>A0A370B5H4</accession>
<gene>
    <name evidence="2" type="ORF">DVH02_16635</name>
</gene>